<dbReference type="InterPro" id="IPR045527">
    <property type="entry name" value="DUF6470"/>
</dbReference>
<dbReference type="OrthoDB" id="2112831at2"/>
<dbReference type="Proteomes" id="UP000187074">
    <property type="component" value="Unassembled WGS sequence"/>
</dbReference>
<name>A0A1R1AZV8_PAELA</name>
<evidence type="ECO:0000313" key="2">
    <source>
        <dbReference type="Proteomes" id="UP000187074"/>
    </source>
</evidence>
<evidence type="ECO:0000313" key="1">
    <source>
        <dbReference type="EMBL" id="OME91625.1"/>
    </source>
</evidence>
<sequence length="188" mass="21303">MDLLRLSIRQTYASIGIETSKAKLSIESPPGDLKIETETAKMDIQRTPAKLTVDSSKAWMALGKGNHLDWCNMVFSQMDQEHLTNVSRIVEEGNRLAQFTKPGSKIADMMADRIQEKSTIEYNGQASVANVDVHYAPTELDVQWSDQVTQIEYTPQRPQASFEAAVANIYMRNKNSLSMWVNEYDFYS</sequence>
<accession>A0A1R1AZV8</accession>
<dbReference type="STRING" id="1401.BK123_19455"/>
<dbReference type="EMBL" id="MRTF01000006">
    <property type="protein sequence ID" value="OME91625.1"/>
    <property type="molecule type" value="Genomic_DNA"/>
</dbReference>
<dbReference type="RefSeq" id="WP_076324014.1">
    <property type="nucleotide sequence ID" value="NZ_MRTF01000006.1"/>
</dbReference>
<organism evidence="1 2">
    <name type="scientific">Paenibacillus lautus</name>
    <name type="common">Bacillus lautus</name>
    <dbReference type="NCBI Taxonomy" id="1401"/>
    <lineage>
        <taxon>Bacteria</taxon>
        <taxon>Bacillati</taxon>
        <taxon>Bacillota</taxon>
        <taxon>Bacilli</taxon>
        <taxon>Bacillales</taxon>
        <taxon>Paenibacillaceae</taxon>
        <taxon>Paenibacillus</taxon>
    </lineage>
</organism>
<dbReference type="Pfam" id="PF20074">
    <property type="entry name" value="DUF6470"/>
    <property type="match status" value="1"/>
</dbReference>
<gene>
    <name evidence="1" type="ORF">BK123_19455</name>
</gene>
<proteinExistence type="predicted"/>
<dbReference type="AlphaFoldDB" id="A0A1R1AZV8"/>
<protein>
    <submittedName>
        <fullName evidence="1">Uncharacterized protein</fullName>
    </submittedName>
</protein>
<reference evidence="1 2" key="1">
    <citation type="submission" date="2016-11" db="EMBL/GenBank/DDBJ databases">
        <title>Paenibacillus species isolates.</title>
        <authorList>
            <person name="Beno S.M."/>
        </authorList>
    </citation>
    <scope>NUCLEOTIDE SEQUENCE [LARGE SCALE GENOMIC DNA]</scope>
    <source>
        <strain evidence="1 2">FSL F4-0100</strain>
    </source>
</reference>
<comment type="caution">
    <text evidence="1">The sequence shown here is derived from an EMBL/GenBank/DDBJ whole genome shotgun (WGS) entry which is preliminary data.</text>
</comment>